<dbReference type="Pfam" id="PF17451">
    <property type="entry name" value="Glyco_hyd_101C"/>
    <property type="match status" value="1"/>
</dbReference>
<evidence type="ECO:0000313" key="5">
    <source>
        <dbReference type="EMBL" id="MBK5896324.1"/>
    </source>
</evidence>
<organism evidence="5 6">
    <name type="scientific">Catonella massiliensis</name>
    <dbReference type="NCBI Taxonomy" id="2799636"/>
    <lineage>
        <taxon>Bacteria</taxon>
        <taxon>Bacillati</taxon>
        <taxon>Bacillota</taxon>
        <taxon>Clostridia</taxon>
        <taxon>Lachnospirales</taxon>
        <taxon>Lachnospiraceae</taxon>
        <taxon>Catonella</taxon>
    </lineage>
</organism>
<sequence>MRSKKFKRALCFALATGVFLTTPINLETYPVYAAASSSVETGDRVYDGVYDEWKLDEQCTVGGETLEKTKGELNFASGPRNGNGTTAGSYPAVALNPHEFDFSKAGHFSFKVRGNSEKATTRFGIYLGYTNPGRGMFVGYDSFGWFWQKYNGRNDDYLRGDRNPSPKKGVETAVDISWTGDKKLTVTVNGEEVFKDLDCSEASWDGNKIAFKAGTYGQDVTDVTIREIKYTDQEPTILQKYEVSGKVTDEDGAPLKGAEIYVDGVKEGKATGENGEFSLKFEDGSYVLKFTKAGYDTVEKEVEVNKSAVSELLVKLESLGESKTDIISSEDMDVTVDKTFPRVVQYQMKKGSLKDKVFYGQPELIRSIKINGKEIKVKKADVTSEIKGNTVNYTLKVKKGEEVDATIKAFLKVEKNTLAFEITEITNNLDDEANPVQTIEIPKQGLISVRDSQENFSFRGALMSSNTTIDGDESLTEFPEGYRRDFMYAFISADGMSAGLWSNSENDGSNKASNIWAGGASNTRIMALSGIYDDKKTLSLSSTKWYYHRKVTDSHDRVYVVSETEMPKAKIVITGDENEDNVVDWQDGAIAFRSIMNNPYKSEEVPELVAHRIAMNFGGQAQNPFLTTLDNVKRVAMHTDGLGQSVILKGYANEGHDSGHPDYYDIGKRIGGAKDMNTLMEKGKALGARFGIHINCGEMYPEAKAFNDDSVRRDKYGNLRYGWNWIDQGVGLDSVYDLATGNRAERFDKLKALVKDNLDYIYVDIWGNMTGGSDDTWETRKLSKEINDRGWRMTTEWGPTNEYDSTFQHWAADLTYGGYKAKGENSVIMRFLRNHQKDSWVANYHRYGGAALAPLLGGYNMKDFEGWQGRNDYDAYIQNLYEHNLTTKFIQHFKVVKWEQGTPFLTGGENYTPDKKITLKNDEGDVLVLERVSDDSDSDDYYKRTITLNGKVIATGAEPERYTGNGSESYLLPWVWDAATGKRVSANDEKLYHFNNQAGETTWELPESWKTLSEVKIYKLTDLGKKEEKTIPVVDGKITIAAEAKQPYVVYKGSRDNMAVKWSEGMHLVDAGFNSGNFDSWTKTGTGEAEIAKSQYSNPMMKLTGEIGMSQKLTDLTPGVQYAVLVGVDNRSDSKAVISITDGEKKLAENYTLRSIAKNYVKAYTHNTHSATVDGTSYFQHMYVFFTAPASGEATLTLSKLEGEGASYFDDVRVVESDAKNITFDKNGEISRFTQDFEKSVQGLYPFVIGGIEGVEDNRIHLSELHAPYTQAGWDVKKMDDVLDGNWSVKINGLTRRNAIAFQTIPQNFRFEPGVKYHVSFKYQSGTDGIYAVVKGSGEKITSNPEPLSLAMGEDADATYETDIVGDESGQTWFGIYSTGKAANTQGNSGAAANFGGYQDFVLDNLVIERVDEVVTEDELKTLIEKAKAELTKENLSNTNYKKAQEAIAKAEVALKEDGKSQKGINIAYNSLKELMKALEGSSKEADPEDDTNDLPLDGMVAEAGSIQAGYQGEGPAELAIDGNENTIWHTNWSGTTLAKMWLDIRLKEATTVAGVRLLQRGGGGINGRIAKAEIKVLKKGETEYKTVKTVNLKSSGWNLVTFDAEKDVTNVKIQALQTLGSPENYYAALAEVRVVKEAKEEDAKPDKSELESLVTKAEELKAKNEASNNVAVLEEKIKEAKAVLDKEDATYFDILLAQANLKKVVNDLKAGVYKKAEEKPVQKPAVNPNAIPVIPVQVIIPNEAANPSQTVDVNEDDTAKGSVGNGKKAALLKKDKRILKALKEVKTETKAIKALVRSKKINILANLKNYRKAAKNDKKLLSSKKDVNSAISYLEKNKITTSKSLLKRLTKLNKELKKLKASKKNAKNEARIKKVQEEIASIKLVTTSLKNAKKFLEK</sequence>
<dbReference type="RefSeq" id="WP_208427907.1">
    <property type="nucleotide sequence ID" value="NZ_JAEPRJ010000001.1"/>
</dbReference>
<dbReference type="InterPro" id="IPR040633">
    <property type="entry name" value="Gal_mutarotas_3"/>
</dbReference>
<dbReference type="Pfam" id="PF12905">
    <property type="entry name" value="Glyco_hydro_101"/>
    <property type="match status" value="1"/>
</dbReference>
<dbReference type="InterPro" id="IPR013780">
    <property type="entry name" value="Glyco_hydro_b"/>
</dbReference>
<dbReference type="PROSITE" id="PS50022">
    <property type="entry name" value="FA58C_3"/>
    <property type="match status" value="1"/>
</dbReference>
<dbReference type="Pfam" id="PF17974">
    <property type="entry name" value="GalBD_like"/>
    <property type="match status" value="1"/>
</dbReference>
<keyword evidence="1" id="KW-0326">Glycosidase</keyword>
<feature type="domain" description="F5/8 type C" evidence="4">
    <location>
        <begin position="1485"/>
        <end position="1638"/>
    </location>
</feature>
<dbReference type="Pfam" id="PF21466">
    <property type="entry name" value="GH101_dom-5"/>
    <property type="match status" value="1"/>
</dbReference>
<dbReference type="Pfam" id="PF18080">
    <property type="entry name" value="Gal_mutarotas_3"/>
    <property type="match status" value="1"/>
</dbReference>
<dbReference type="InterPro" id="IPR035364">
    <property type="entry name" value="Beta_sandwich_GH101"/>
</dbReference>
<keyword evidence="2" id="KW-0175">Coiled coil</keyword>
<dbReference type="InterPro" id="IPR040575">
    <property type="entry name" value="GH101_N"/>
</dbReference>
<dbReference type="EMBL" id="JAEPRJ010000001">
    <property type="protein sequence ID" value="MBK5896324.1"/>
    <property type="molecule type" value="Genomic_DNA"/>
</dbReference>
<dbReference type="SUPFAM" id="SSF49464">
    <property type="entry name" value="Carboxypeptidase regulatory domain-like"/>
    <property type="match status" value="1"/>
</dbReference>
<dbReference type="Pfam" id="PF00754">
    <property type="entry name" value="F5_F8_type_C"/>
    <property type="match status" value="1"/>
</dbReference>
<dbReference type="SUPFAM" id="SSF49785">
    <property type="entry name" value="Galactose-binding domain-like"/>
    <property type="match status" value="1"/>
</dbReference>
<accession>A0ABS1IXE9</accession>
<keyword evidence="1" id="KW-0378">Hydrolase</keyword>
<dbReference type="Pfam" id="PF13715">
    <property type="entry name" value="CarbopepD_reg_2"/>
    <property type="match status" value="1"/>
</dbReference>
<evidence type="ECO:0000259" key="3">
    <source>
        <dbReference type="PROSITE" id="PS50020"/>
    </source>
</evidence>
<dbReference type="Gene3D" id="2.60.40.1180">
    <property type="entry name" value="Golgi alpha-mannosidase II"/>
    <property type="match status" value="1"/>
</dbReference>
<dbReference type="InterPro" id="IPR049314">
    <property type="entry name" value="GH101_dom-5"/>
</dbReference>
<evidence type="ECO:0000256" key="2">
    <source>
        <dbReference type="SAM" id="Coils"/>
    </source>
</evidence>
<dbReference type="PROSITE" id="PS50020">
    <property type="entry name" value="WW_DOMAIN_2"/>
    <property type="match status" value="1"/>
</dbReference>
<dbReference type="CDD" id="cd14244">
    <property type="entry name" value="GH_101_like"/>
    <property type="match status" value="1"/>
</dbReference>
<dbReference type="Gene3D" id="3.20.20.80">
    <property type="entry name" value="Glycosidases"/>
    <property type="match status" value="1"/>
</dbReference>
<dbReference type="InterPro" id="IPR001202">
    <property type="entry name" value="WW_dom"/>
</dbReference>
<dbReference type="InterPro" id="IPR040502">
    <property type="entry name" value="GH101_dom-6"/>
</dbReference>
<dbReference type="Gene3D" id="2.70.98.10">
    <property type="match status" value="1"/>
</dbReference>
<dbReference type="InterPro" id="IPR008969">
    <property type="entry name" value="CarboxyPept-like_regulatory"/>
</dbReference>
<comment type="caution">
    <text evidence="5">The sequence shown here is derived from an EMBL/GenBank/DDBJ whole genome shotgun (WGS) entry which is preliminary data.</text>
</comment>
<feature type="coiled-coil region" evidence="2">
    <location>
        <begin position="1805"/>
        <end position="1879"/>
    </location>
</feature>
<name>A0ABS1IXE9_9FIRM</name>
<dbReference type="InterPro" id="IPR025706">
    <property type="entry name" value="Endoa_GalNAc"/>
</dbReference>
<evidence type="ECO:0000256" key="1">
    <source>
        <dbReference type="ARBA" id="ARBA00023295"/>
    </source>
</evidence>
<keyword evidence="6" id="KW-1185">Reference proteome</keyword>
<dbReference type="Proteomes" id="UP000604730">
    <property type="component" value="Unassembled WGS sequence"/>
</dbReference>
<feature type="coiled-coil region" evidence="2">
    <location>
        <begin position="1651"/>
        <end position="1691"/>
    </location>
</feature>
<dbReference type="InterPro" id="IPR014718">
    <property type="entry name" value="GH-type_carb-bd"/>
</dbReference>
<protein>
    <submittedName>
        <fullName evidence="5">Carboxypeptidase-like regulatory domain-containing protein</fullName>
    </submittedName>
</protein>
<gene>
    <name evidence="5" type="ORF">JJN12_00785</name>
</gene>
<evidence type="ECO:0000313" key="6">
    <source>
        <dbReference type="Proteomes" id="UP000604730"/>
    </source>
</evidence>
<dbReference type="Gene3D" id="2.60.120.870">
    <property type="match status" value="1"/>
</dbReference>
<dbReference type="InterPro" id="IPR008979">
    <property type="entry name" value="Galactose-bd-like_sf"/>
</dbReference>
<feature type="domain" description="WW" evidence="3">
    <location>
        <begin position="970"/>
        <end position="1008"/>
    </location>
</feature>
<proteinExistence type="predicted"/>
<evidence type="ECO:0000259" key="4">
    <source>
        <dbReference type="PROSITE" id="PS50022"/>
    </source>
</evidence>
<dbReference type="Pfam" id="PF17995">
    <property type="entry name" value="GH101_N"/>
    <property type="match status" value="1"/>
</dbReference>
<dbReference type="InterPro" id="IPR000421">
    <property type="entry name" value="FA58C"/>
</dbReference>
<dbReference type="Gene3D" id="2.60.40.1120">
    <property type="entry name" value="Carboxypeptidase-like, regulatory domain"/>
    <property type="match status" value="1"/>
</dbReference>
<dbReference type="Gene3D" id="2.60.120.260">
    <property type="entry name" value="Galactose-binding domain-like"/>
    <property type="match status" value="3"/>
</dbReference>
<reference evidence="5 6" key="1">
    <citation type="submission" date="2021-01" db="EMBL/GenBank/DDBJ databases">
        <title>Isolation and description of Catonella massiliensis sp. nov., a novel Catonella species, isolated from a stable periodontitis subject.</title>
        <authorList>
            <person name="Antezack A."/>
            <person name="Boxberger M."/>
            <person name="La Scola B."/>
            <person name="Monnet-Corti V."/>
        </authorList>
    </citation>
    <scope>NUCLEOTIDE SEQUENCE [LARGE SCALE GENOMIC DNA]</scope>
    <source>
        <strain evidence="5 6">Marseille-Q4567</strain>
    </source>
</reference>